<sequence>LSDGRRQTTLILRSPHALHLTLALIKPAVVHPLILEAVHQQIQSNKFLIVQMREFLWRKEDCQKFYQEFGGVHGQWANLSLNPPPQGCHPDLEDPEGWDPPECFEHATWPQIQFVGVLASPTPVTQAMAQTVVSAS</sequence>
<keyword evidence="7" id="KW-0460">Magnesium</keyword>
<keyword evidence="8" id="KW-0546">Nucleotide metabolism</keyword>
<evidence type="ECO:0000256" key="5">
    <source>
        <dbReference type="ARBA" id="ARBA00022777"/>
    </source>
</evidence>
<evidence type="ECO:0000259" key="9">
    <source>
        <dbReference type="Pfam" id="PF00334"/>
    </source>
</evidence>
<evidence type="ECO:0000256" key="1">
    <source>
        <dbReference type="ARBA" id="ARBA00001946"/>
    </source>
</evidence>
<keyword evidence="6" id="KW-0067">ATP-binding</keyword>
<protein>
    <recommendedName>
        <fullName evidence="9">Nucleoside diphosphate kinase-like domain-containing protein</fullName>
    </recommendedName>
</protein>
<dbReference type="PANTHER" id="PTHR46956">
    <property type="entry name" value="NUCLEOSIDE DIPHOSPHATE KINASE 6"/>
    <property type="match status" value="1"/>
</dbReference>
<name>A0A643BYC8_BALPH</name>
<evidence type="ECO:0000256" key="8">
    <source>
        <dbReference type="ARBA" id="ARBA00023080"/>
    </source>
</evidence>
<evidence type="ECO:0000256" key="2">
    <source>
        <dbReference type="ARBA" id="ARBA00022679"/>
    </source>
</evidence>
<evidence type="ECO:0000313" key="10">
    <source>
        <dbReference type="EMBL" id="KAB0392997.1"/>
    </source>
</evidence>
<dbReference type="Pfam" id="PF00334">
    <property type="entry name" value="NDK"/>
    <property type="match status" value="1"/>
</dbReference>
<dbReference type="GO" id="GO:0046872">
    <property type="term" value="F:metal ion binding"/>
    <property type="evidence" value="ECO:0007669"/>
    <property type="project" value="UniProtKB-KW"/>
</dbReference>
<keyword evidence="3" id="KW-0479">Metal-binding</keyword>
<dbReference type="GO" id="GO:0009117">
    <property type="term" value="P:nucleotide metabolic process"/>
    <property type="evidence" value="ECO:0007669"/>
    <property type="project" value="UniProtKB-KW"/>
</dbReference>
<keyword evidence="2" id="KW-0808">Transferase</keyword>
<dbReference type="EMBL" id="SGJD01003397">
    <property type="protein sequence ID" value="KAB0392997.1"/>
    <property type="molecule type" value="Genomic_DNA"/>
</dbReference>
<dbReference type="SUPFAM" id="SSF54919">
    <property type="entry name" value="Nucleoside diphosphate kinase, NDK"/>
    <property type="match status" value="1"/>
</dbReference>
<organism evidence="10 11">
    <name type="scientific">Balaenoptera physalus</name>
    <name type="common">Fin whale</name>
    <name type="synonym">Balaena physalus</name>
    <dbReference type="NCBI Taxonomy" id="9770"/>
    <lineage>
        <taxon>Eukaryota</taxon>
        <taxon>Metazoa</taxon>
        <taxon>Chordata</taxon>
        <taxon>Craniata</taxon>
        <taxon>Vertebrata</taxon>
        <taxon>Euteleostomi</taxon>
        <taxon>Mammalia</taxon>
        <taxon>Eutheria</taxon>
        <taxon>Laurasiatheria</taxon>
        <taxon>Artiodactyla</taxon>
        <taxon>Whippomorpha</taxon>
        <taxon>Cetacea</taxon>
        <taxon>Mysticeti</taxon>
        <taxon>Balaenopteridae</taxon>
        <taxon>Balaenoptera</taxon>
    </lineage>
</organism>
<dbReference type="OrthoDB" id="25346at2759"/>
<keyword evidence="5" id="KW-0418">Kinase</keyword>
<dbReference type="Proteomes" id="UP000437017">
    <property type="component" value="Unassembled WGS sequence"/>
</dbReference>
<dbReference type="InterPro" id="IPR037994">
    <property type="entry name" value="NDPk6"/>
</dbReference>
<evidence type="ECO:0000256" key="6">
    <source>
        <dbReference type="ARBA" id="ARBA00022840"/>
    </source>
</evidence>
<dbReference type="GO" id="GO:0004550">
    <property type="term" value="F:nucleoside diphosphate kinase activity"/>
    <property type="evidence" value="ECO:0007669"/>
    <property type="project" value="InterPro"/>
</dbReference>
<dbReference type="PANTHER" id="PTHR46956:SF1">
    <property type="entry name" value="NUCLEOSIDE DIPHOSPHATE KINASE 6"/>
    <property type="match status" value="1"/>
</dbReference>
<gene>
    <name evidence="10" type="ORF">E2I00_014771</name>
</gene>
<evidence type="ECO:0000256" key="3">
    <source>
        <dbReference type="ARBA" id="ARBA00022723"/>
    </source>
</evidence>
<feature type="non-terminal residue" evidence="10">
    <location>
        <position position="1"/>
    </location>
</feature>
<evidence type="ECO:0000256" key="7">
    <source>
        <dbReference type="ARBA" id="ARBA00022842"/>
    </source>
</evidence>
<accession>A0A643BYC8</accession>
<dbReference type="GO" id="GO:0045839">
    <property type="term" value="P:negative regulation of mitotic nuclear division"/>
    <property type="evidence" value="ECO:0007669"/>
    <property type="project" value="TreeGrafter"/>
</dbReference>
<reference evidence="10 11" key="1">
    <citation type="journal article" date="2019" name="PLoS ONE">
        <title>Genomic analyses reveal an absence of contemporary introgressive admixture between fin whales and blue whales, despite known hybrids.</title>
        <authorList>
            <person name="Westbury M.V."/>
            <person name="Petersen B."/>
            <person name="Lorenzen E.D."/>
        </authorList>
    </citation>
    <scope>NUCLEOTIDE SEQUENCE [LARGE SCALE GENOMIC DNA]</scope>
    <source>
        <strain evidence="10">FinWhale-01</strain>
    </source>
</reference>
<comment type="cofactor">
    <cofactor evidence="1">
        <name>Mg(2+)</name>
        <dbReference type="ChEBI" id="CHEBI:18420"/>
    </cofactor>
</comment>
<dbReference type="InterPro" id="IPR034907">
    <property type="entry name" value="NDK-like_dom"/>
</dbReference>
<evidence type="ECO:0000313" key="11">
    <source>
        <dbReference type="Proteomes" id="UP000437017"/>
    </source>
</evidence>
<keyword evidence="4" id="KW-0547">Nucleotide-binding</keyword>
<dbReference type="AlphaFoldDB" id="A0A643BYC8"/>
<dbReference type="GO" id="GO:0005524">
    <property type="term" value="F:ATP binding"/>
    <property type="evidence" value="ECO:0007669"/>
    <property type="project" value="UniProtKB-KW"/>
</dbReference>
<dbReference type="GO" id="GO:0005739">
    <property type="term" value="C:mitochondrion"/>
    <property type="evidence" value="ECO:0007669"/>
    <property type="project" value="TreeGrafter"/>
</dbReference>
<dbReference type="GO" id="GO:0030308">
    <property type="term" value="P:negative regulation of cell growth"/>
    <property type="evidence" value="ECO:0007669"/>
    <property type="project" value="TreeGrafter"/>
</dbReference>
<comment type="caution">
    <text evidence="10">The sequence shown here is derived from an EMBL/GenBank/DDBJ whole genome shotgun (WGS) entry which is preliminary data.</text>
</comment>
<keyword evidence="11" id="KW-1185">Reference proteome</keyword>
<feature type="domain" description="Nucleoside diphosphate kinase-like" evidence="9">
    <location>
        <begin position="21"/>
        <end position="68"/>
    </location>
</feature>
<dbReference type="Gene3D" id="3.30.70.141">
    <property type="entry name" value="Nucleoside diphosphate kinase-like domain"/>
    <property type="match status" value="1"/>
</dbReference>
<dbReference type="InterPro" id="IPR036850">
    <property type="entry name" value="NDK-like_dom_sf"/>
</dbReference>
<proteinExistence type="predicted"/>
<evidence type="ECO:0000256" key="4">
    <source>
        <dbReference type="ARBA" id="ARBA00022741"/>
    </source>
</evidence>